<sequence>MANGSAGRPTKYTQKLADEICTRLAGGEPFSTICRDEHMPAFCTLWRWERAHPEFKAQTRMALEHGTHFLASDCLRIADNTQMDVPNRKLMVDTRMRLIGKWNRKGYGDKVEVEEVKTVQDLTDDELRDAIKQKFREMAAKGIDVREMVNNLT</sequence>
<dbReference type="RefSeq" id="WP_164212356.1">
    <property type="nucleotide sequence ID" value="NZ_JAAGSC010000044.1"/>
</dbReference>
<dbReference type="AlphaFoldDB" id="A0A845V3W9"/>
<keyword evidence="2" id="KW-1185">Reference proteome</keyword>
<dbReference type="Proteomes" id="UP000484885">
    <property type="component" value="Unassembled WGS sequence"/>
</dbReference>
<proteinExistence type="predicted"/>
<organism evidence="1 2">
    <name type="scientific">Wenzhouxiangella limi</name>
    <dbReference type="NCBI Taxonomy" id="2707351"/>
    <lineage>
        <taxon>Bacteria</taxon>
        <taxon>Pseudomonadati</taxon>
        <taxon>Pseudomonadota</taxon>
        <taxon>Gammaproteobacteria</taxon>
        <taxon>Chromatiales</taxon>
        <taxon>Wenzhouxiangellaceae</taxon>
        <taxon>Wenzhouxiangella</taxon>
    </lineage>
</organism>
<reference evidence="1 2" key="1">
    <citation type="submission" date="2020-02" db="EMBL/GenBank/DDBJ databases">
        <authorList>
            <person name="Zhang X.-Y."/>
        </authorList>
    </citation>
    <scope>NUCLEOTIDE SEQUENCE [LARGE SCALE GENOMIC DNA]</scope>
    <source>
        <strain evidence="1 2">C33</strain>
    </source>
</reference>
<evidence type="ECO:0008006" key="3">
    <source>
        <dbReference type="Google" id="ProtNLM"/>
    </source>
</evidence>
<evidence type="ECO:0000313" key="2">
    <source>
        <dbReference type="Proteomes" id="UP000484885"/>
    </source>
</evidence>
<gene>
    <name evidence="1" type="ORF">G3I74_14710</name>
</gene>
<name>A0A845V3W9_9GAMM</name>
<dbReference type="EMBL" id="JAAGSC010000044">
    <property type="protein sequence ID" value="NDY96980.1"/>
    <property type="molecule type" value="Genomic_DNA"/>
</dbReference>
<dbReference type="Gene3D" id="1.10.10.60">
    <property type="entry name" value="Homeodomain-like"/>
    <property type="match status" value="1"/>
</dbReference>
<comment type="caution">
    <text evidence="1">The sequence shown here is derived from an EMBL/GenBank/DDBJ whole genome shotgun (WGS) entry which is preliminary data.</text>
</comment>
<protein>
    <recommendedName>
        <fullName evidence="3">Terminase small subunit</fullName>
    </recommendedName>
</protein>
<accession>A0A845V3W9</accession>
<dbReference type="Pfam" id="PF20901">
    <property type="entry name" value="Sf6_terminase"/>
    <property type="match status" value="1"/>
</dbReference>
<dbReference type="InterPro" id="IPR048683">
    <property type="entry name" value="Sf6_terminase"/>
</dbReference>
<evidence type="ECO:0000313" key="1">
    <source>
        <dbReference type="EMBL" id="NDY96980.1"/>
    </source>
</evidence>